<name>A0A0A9BAY1_ARUDO</name>
<evidence type="ECO:0000313" key="1">
    <source>
        <dbReference type="EMBL" id="JAD58385.1"/>
    </source>
</evidence>
<accession>A0A0A9BAY1</accession>
<reference evidence="1" key="2">
    <citation type="journal article" date="2015" name="Data Brief">
        <title>Shoot transcriptome of the giant reed, Arundo donax.</title>
        <authorList>
            <person name="Barrero R.A."/>
            <person name="Guerrero F.D."/>
            <person name="Moolhuijzen P."/>
            <person name="Goolsby J.A."/>
            <person name="Tidwell J."/>
            <person name="Bellgard S.E."/>
            <person name="Bellgard M.I."/>
        </authorList>
    </citation>
    <scope>NUCLEOTIDE SEQUENCE</scope>
    <source>
        <tissue evidence="1">Shoot tissue taken approximately 20 cm above the soil surface</tissue>
    </source>
</reference>
<protein>
    <submittedName>
        <fullName evidence="1">Uncharacterized protein</fullName>
    </submittedName>
</protein>
<dbReference type="EMBL" id="GBRH01239510">
    <property type="protein sequence ID" value="JAD58385.1"/>
    <property type="molecule type" value="Transcribed_RNA"/>
</dbReference>
<dbReference type="AlphaFoldDB" id="A0A0A9BAY1"/>
<proteinExistence type="predicted"/>
<reference evidence="1" key="1">
    <citation type="submission" date="2014-09" db="EMBL/GenBank/DDBJ databases">
        <authorList>
            <person name="Magalhaes I.L.F."/>
            <person name="Oliveira U."/>
            <person name="Santos F.R."/>
            <person name="Vidigal T.H.D.A."/>
            <person name="Brescovit A.D."/>
            <person name="Santos A.J."/>
        </authorList>
    </citation>
    <scope>NUCLEOTIDE SEQUENCE</scope>
    <source>
        <tissue evidence="1">Shoot tissue taken approximately 20 cm above the soil surface</tissue>
    </source>
</reference>
<organism evidence="1">
    <name type="scientific">Arundo donax</name>
    <name type="common">Giant reed</name>
    <name type="synonym">Donax arundinaceus</name>
    <dbReference type="NCBI Taxonomy" id="35708"/>
    <lineage>
        <taxon>Eukaryota</taxon>
        <taxon>Viridiplantae</taxon>
        <taxon>Streptophyta</taxon>
        <taxon>Embryophyta</taxon>
        <taxon>Tracheophyta</taxon>
        <taxon>Spermatophyta</taxon>
        <taxon>Magnoliopsida</taxon>
        <taxon>Liliopsida</taxon>
        <taxon>Poales</taxon>
        <taxon>Poaceae</taxon>
        <taxon>PACMAD clade</taxon>
        <taxon>Arundinoideae</taxon>
        <taxon>Arundineae</taxon>
        <taxon>Arundo</taxon>
    </lineage>
</organism>
<sequence length="44" mass="5114">MVGGQHRRRETARRPWRHCTSLKQRCGGSKLFPGNPIYLHLRGV</sequence>